<dbReference type="InterPro" id="IPR050397">
    <property type="entry name" value="Env_Response_Regulators"/>
</dbReference>
<proteinExistence type="predicted"/>
<evidence type="ECO:0000259" key="4">
    <source>
        <dbReference type="PROSITE" id="PS50042"/>
    </source>
</evidence>
<gene>
    <name evidence="6" type="ORF">ACFQO9_00225</name>
</gene>
<dbReference type="InterPro" id="IPR000595">
    <property type="entry name" value="cNMP-bd_dom"/>
</dbReference>
<evidence type="ECO:0000256" key="2">
    <source>
        <dbReference type="ARBA" id="ARBA00023125"/>
    </source>
</evidence>
<dbReference type="SUPFAM" id="SSF46785">
    <property type="entry name" value="Winged helix' DNA-binding domain"/>
    <property type="match status" value="1"/>
</dbReference>
<protein>
    <submittedName>
        <fullName evidence="6">Crp/Fnr family transcriptional regulator</fullName>
    </submittedName>
</protein>
<dbReference type="PROSITE" id="PS51063">
    <property type="entry name" value="HTH_CRP_2"/>
    <property type="match status" value="1"/>
</dbReference>
<dbReference type="SMART" id="SM00100">
    <property type="entry name" value="cNMP"/>
    <property type="match status" value="1"/>
</dbReference>
<dbReference type="InterPro" id="IPR036390">
    <property type="entry name" value="WH_DNA-bd_sf"/>
</dbReference>
<reference evidence="7" key="1">
    <citation type="journal article" date="2019" name="Int. J. Syst. Evol. Microbiol.">
        <title>The Global Catalogue of Microorganisms (GCM) 10K type strain sequencing project: providing services to taxonomists for standard genome sequencing and annotation.</title>
        <authorList>
            <consortium name="The Broad Institute Genomics Platform"/>
            <consortium name="The Broad Institute Genome Sequencing Center for Infectious Disease"/>
            <person name="Wu L."/>
            <person name="Ma J."/>
        </authorList>
    </citation>
    <scope>NUCLEOTIDE SEQUENCE [LARGE SCALE GENOMIC DNA]</scope>
    <source>
        <strain evidence="7">CCUG 54781</strain>
    </source>
</reference>
<sequence>MKTISCMKIDEQLLTSYSAEIRTYNEKEAIFLEGDSPAYYFQIVEGYVKVNNYNEEGREFIHNILGKGQSFGDPLLFIDKHYPANAYALKPSTIIRLPRKNFINLIKEHPHVSMEMNACLSHRLYYKMIMVQNMASQQPSARITGLFDYLKSYTDCEDIHSFNIRLTRQQIADLTGLRVETIIRTLKKMEQENLVKIEDRKIYY</sequence>
<dbReference type="PROSITE" id="PS50042">
    <property type="entry name" value="CNMP_BINDING_3"/>
    <property type="match status" value="1"/>
</dbReference>
<dbReference type="SUPFAM" id="SSF51206">
    <property type="entry name" value="cAMP-binding domain-like"/>
    <property type="match status" value="1"/>
</dbReference>
<evidence type="ECO:0000256" key="1">
    <source>
        <dbReference type="ARBA" id="ARBA00023015"/>
    </source>
</evidence>
<accession>A0ABW2LRH1</accession>
<dbReference type="Gene3D" id="2.60.120.10">
    <property type="entry name" value="Jelly Rolls"/>
    <property type="match status" value="1"/>
</dbReference>
<name>A0ABW2LRH1_9FLAO</name>
<keyword evidence="7" id="KW-1185">Reference proteome</keyword>
<dbReference type="SMART" id="SM00419">
    <property type="entry name" value="HTH_CRP"/>
    <property type="match status" value="1"/>
</dbReference>
<dbReference type="PANTHER" id="PTHR24567">
    <property type="entry name" value="CRP FAMILY TRANSCRIPTIONAL REGULATORY PROTEIN"/>
    <property type="match status" value="1"/>
</dbReference>
<keyword evidence="3" id="KW-0804">Transcription</keyword>
<organism evidence="6 7">
    <name type="scientific">Chryseobacterium zhengzhouense</name>
    <dbReference type="NCBI Taxonomy" id="1636086"/>
    <lineage>
        <taxon>Bacteria</taxon>
        <taxon>Pseudomonadati</taxon>
        <taxon>Bacteroidota</taxon>
        <taxon>Flavobacteriia</taxon>
        <taxon>Flavobacteriales</taxon>
        <taxon>Weeksellaceae</taxon>
        <taxon>Chryseobacterium group</taxon>
        <taxon>Chryseobacterium</taxon>
    </lineage>
</organism>
<dbReference type="InterPro" id="IPR018490">
    <property type="entry name" value="cNMP-bd_dom_sf"/>
</dbReference>
<evidence type="ECO:0000256" key="3">
    <source>
        <dbReference type="ARBA" id="ARBA00023163"/>
    </source>
</evidence>
<dbReference type="InterPro" id="IPR014710">
    <property type="entry name" value="RmlC-like_jellyroll"/>
</dbReference>
<comment type="caution">
    <text evidence="6">The sequence shown here is derived from an EMBL/GenBank/DDBJ whole genome shotgun (WGS) entry which is preliminary data.</text>
</comment>
<evidence type="ECO:0000313" key="6">
    <source>
        <dbReference type="EMBL" id="MFC7345138.1"/>
    </source>
</evidence>
<keyword evidence="2" id="KW-0238">DNA-binding</keyword>
<dbReference type="InterPro" id="IPR012318">
    <property type="entry name" value="HTH_CRP"/>
</dbReference>
<dbReference type="CDD" id="cd00038">
    <property type="entry name" value="CAP_ED"/>
    <property type="match status" value="1"/>
</dbReference>
<dbReference type="Pfam" id="PF13545">
    <property type="entry name" value="HTH_Crp_2"/>
    <property type="match status" value="1"/>
</dbReference>
<dbReference type="Pfam" id="PF00027">
    <property type="entry name" value="cNMP_binding"/>
    <property type="match status" value="1"/>
</dbReference>
<feature type="domain" description="HTH crp-type" evidence="5">
    <location>
        <begin position="137"/>
        <end position="204"/>
    </location>
</feature>
<evidence type="ECO:0000313" key="7">
    <source>
        <dbReference type="Proteomes" id="UP001596550"/>
    </source>
</evidence>
<keyword evidence="1" id="KW-0805">Transcription regulation</keyword>
<evidence type="ECO:0000259" key="5">
    <source>
        <dbReference type="PROSITE" id="PS51063"/>
    </source>
</evidence>
<dbReference type="RefSeq" id="WP_378171714.1">
    <property type="nucleotide sequence ID" value="NZ_JBHTCR010000001.1"/>
</dbReference>
<dbReference type="CDD" id="cd00092">
    <property type="entry name" value="HTH_CRP"/>
    <property type="match status" value="1"/>
</dbReference>
<dbReference type="PANTHER" id="PTHR24567:SF28">
    <property type="entry name" value="LISTERIOLYSIN REGULATORY PROTEIN"/>
    <property type="match status" value="1"/>
</dbReference>
<dbReference type="Proteomes" id="UP001596550">
    <property type="component" value="Unassembled WGS sequence"/>
</dbReference>
<dbReference type="PRINTS" id="PR00034">
    <property type="entry name" value="HTHCRP"/>
</dbReference>
<feature type="domain" description="Cyclic nucleotide-binding" evidence="4">
    <location>
        <begin position="22"/>
        <end position="106"/>
    </location>
</feature>
<dbReference type="EMBL" id="JBHTCR010000001">
    <property type="protein sequence ID" value="MFC7345138.1"/>
    <property type="molecule type" value="Genomic_DNA"/>
</dbReference>